<evidence type="ECO:0000313" key="3">
    <source>
        <dbReference type="Proteomes" id="UP000499080"/>
    </source>
</evidence>
<evidence type="ECO:0000256" key="1">
    <source>
        <dbReference type="SAM" id="MobiDB-lite"/>
    </source>
</evidence>
<feature type="compositionally biased region" description="Basic and acidic residues" evidence="1">
    <location>
        <begin position="13"/>
        <end position="24"/>
    </location>
</feature>
<feature type="region of interest" description="Disordered" evidence="1">
    <location>
        <begin position="1"/>
        <end position="49"/>
    </location>
</feature>
<reference evidence="2 3" key="1">
    <citation type="journal article" date="2019" name="Sci. Rep.">
        <title>Orb-weaving spider Araneus ventricosus genome elucidates the spidroin gene catalogue.</title>
        <authorList>
            <person name="Kono N."/>
            <person name="Nakamura H."/>
            <person name="Ohtoshi R."/>
            <person name="Moran D.A.P."/>
            <person name="Shinohara A."/>
            <person name="Yoshida Y."/>
            <person name="Fujiwara M."/>
            <person name="Mori M."/>
            <person name="Tomita M."/>
            <person name="Arakawa K."/>
        </authorList>
    </citation>
    <scope>NUCLEOTIDE SEQUENCE [LARGE SCALE GENOMIC DNA]</scope>
</reference>
<dbReference type="EMBL" id="BGPR01000378">
    <property type="protein sequence ID" value="GBM16686.1"/>
    <property type="molecule type" value="Genomic_DNA"/>
</dbReference>
<name>A0A4Y2DL15_ARAVE</name>
<dbReference type="Proteomes" id="UP000499080">
    <property type="component" value="Unassembled WGS sequence"/>
</dbReference>
<proteinExistence type="predicted"/>
<feature type="compositionally biased region" description="Polar residues" evidence="1">
    <location>
        <begin position="32"/>
        <end position="43"/>
    </location>
</feature>
<accession>A0A4Y2DL15</accession>
<gene>
    <name evidence="2" type="ORF">AVEN_217961_1</name>
</gene>
<keyword evidence="3" id="KW-1185">Reference proteome</keyword>
<dbReference type="AlphaFoldDB" id="A0A4Y2DL15"/>
<protein>
    <submittedName>
        <fullName evidence="2">Uncharacterized protein</fullName>
    </submittedName>
</protein>
<evidence type="ECO:0000313" key="2">
    <source>
        <dbReference type="EMBL" id="GBM16686.1"/>
    </source>
</evidence>
<comment type="caution">
    <text evidence="2">The sequence shown here is derived from an EMBL/GenBank/DDBJ whole genome shotgun (WGS) entry which is preliminary data.</text>
</comment>
<sequence>MMEGSGRHSRRRKSEETAAQEEKAPGGGIFHTVNTPHMSSNRSPAFGTDTEEHLCGRSGVLLLLSLSLFFFQRIQYLTGIQIVAMNLLKILE</sequence>
<organism evidence="2 3">
    <name type="scientific">Araneus ventricosus</name>
    <name type="common">Orbweaver spider</name>
    <name type="synonym">Epeira ventricosa</name>
    <dbReference type="NCBI Taxonomy" id="182803"/>
    <lineage>
        <taxon>Eukaryota</taxon>
        <taxon>Metazoa</taxon>
        <taxon>Ecdysozoa</taxon>
        <taxon>Arthropoda</taxon>
        <taxon>Chelicerata</taxon>
        <taxon>Arachnida</taxon>
        <taxon>Araneae</taxon>
        <taxon>Araneomorphae</taxon>
        <taxon>Entelegynae</taxon>
        <taxon>Araneoidea</taxon>
        <taxon>Araneidae</taxon>
        <taxon>Araneus</taxon>
    </lineage>
</organism>